<reference evidence="2 3" key="1">
    <citation type="journal article" date="2019" name="Int. J. Syst. Evol. Microbiol.">
        <title>The Global Catalogue of Microorganisms (GCM) 10K type strain sequencing project: providing services to taxonomists for standard genome sequencing and annotation.</title>
        <authorList>
            <consortium name="The Broad Institute Genomics Platform"/>
            <consortium name="The Broad Institute Genome Sequencing Center for Infectious Disease"/>
            <person name="Wu L."/>
            <person name="Ma J."/>
        </authorList>
    </citation>
    <scope>NUCLEOTIDE SEQUENCE [LARGE SCALE GENOMIC DNA]</scope>
    <source>
        <strain evidence="2 3">JCM 14969</strain>
    </source>
</reference>
<evidence type="ECO:0000313" key="2">
    <source>
        <dbReference type="EMBL" id="GAA1612646.1"/>
    </source>
</evidence>
<evidence type="ECO:0000256" key="1">
    <source>
        <dbReference type="SAM" id="Phobius"/>
    </source>
</evidence>
<evidence type="ECO:0008006" key="4">
    <source>
        <dbReference type="Google" id="ProtNLM"/>
    </source>
</evidence>
<dbReference type="Proteomes" id="UP001500393">
    <property type="component" value="Unassembled WGS sequence"/>
</dbReference>
<keyword evidence="1" id="KW-0472">Membrane</keyword>
<comment type="caution">
    <text evidence="2">The sequence shown here is derived from an EMBL/GenBank/DDBJ whole genome shotgun (WGS) entry which is preliminary data.</text>
</comment>
<feature type="transmembrane region" description="Helical" evidence="1">
    <location>
        <begin position="37"/>
        <end position="58"/>
    </location>
</feature>
<keyword evidence="3" id="KW-1185">Reference proteome</keyword>
<keyword evidence="1" id="KW-0812">Transmembrane</keyword>
<dbReference type="EMBL" id="BAAAOS010000063">
    <property type="protein sequence ID" value="GAA1612646.1"/>
    <property type="molecule type" value="Genomic_DNA"/>
</dbReference>
<name>A0ABN2EPQ4_9ACTN</name>
<feature type="transmembrane region" description="Helical" evidence="1">
    <location>
        <begin position="136"/>
        <end position="155"/>
    </location>
</feature>
<keyword evidence="1" id="KW-1133">Transmembrane helix</keyword>
<proteinExistence type="predicted"/>
<evidence type="ECO:0000313" key="3">
    <source>
        <dbReference type="Proteomes" id="UP001500393"/>
    </source>
</evidence>
<protein>
    <recommendedName>
        <fullName evidence="4">DUF3592 domain-containing protein</fullName>
    </recommendedName>
</protein>
<sequence length="165" mass="18606">MNRRKAPAVRRAKVNRRAKRVASRRFRHAAAHRRWHWDFDGLVTGLGACGLFLLAGWMGRDTYLLQHRGEVVPATVLDMSSGRDSSIEVRYTTKAGRTVVDSTTNYYDARVGGTIDVIYDPQEPTRMQANDWGVDYVWPGIVGAGGVAALGYAVTQLWRRGKRWE</sequence>
<organism evidence="2 3">
    <name type="scientific">Kribbella sancticallisti</name>
    <dbReference type="NCBI Taxonomy" id="460087"/>
    <lineage>
        <taxon>Bacteria</taxon>
        <taxon>Bacillati</taxon>
        <taxon>Actinomycetota</taxon>
        <taxon>Actinomycetes</taxon>
        <taxon>Propionibacteriales</taxon>
        <taxon>Kribbellaceae</taxon>
        <taxon>Kribbella</taxon>
    </lineage>
</organism>
<accession>A0ABN2EPQ4</accession>
<dbReference type="RefSeq" id="WP_344221836.1">
    <property type="nucleotide sequence ID" value="NZ_BAAAOS010000063.1"/>
</dbReference>
<gene>
    <name evidence="2" type="ORF">GCM10009789_78610</name>
</gene>